<keyword evidence="4 14" id="KW-0808">Transferase</keyword>
<gene>
    <name evidence="16" type="primary">Nsun4-001</name>
</gene>
<dbReference type="EMBL" id="LR788593">
    <property type="protein sequence ID" value="CAB3264455.1"/>
    <property type="molecule type" value="mRNA"/>
</dbReference>
<dbReference type="InterPro" id="IPR023267">
    <property type="entry name" value="RCMT"/>
</dbReference>
<name>A0A6F9DNH4_9ASCI</name>
<dbReference type="GO" id="GO:0031167">
    <property type="term" value="P:rRNA methylation"/>
    <property type="evidence" value="ECO:0007669"/>
    <property type="project" value="TreeGrafter"/>
</dbReference>
<dbReference type="PRINTS" id="PR02008">
    <property type="entry name" value="RCMTFAMILY"/>
</dbReference>
<feature type="active site" description="Nucleophile" evidence="14">
    <location>
        <position position="365"/>
    </location>
</feature>
<evidence type="ECO:0000256" key="7">
    <source>
        <dbReference type="ARBA" id="ARBA00022946"/>
    </source>
</evidence>
<evidence type="ECO:0000256" key="8">
    <source>
        <dbReference type="ARBA" id="ARBA00023128"/>
    </source>
</evidence>
<evidence type="ECO:0000256" key="5">
    <source>
        <dbReference type="ARBA" id="ARBA00022691"/>
    </source>
</evidence>
<keyword evidence="2" id="KW-0698">rRNA processing</keyword>
<dbReference type="GO" id="GO:0003723">
    <property type="term" value="F:RNA binding"/>
    <property type="evidence" value="ECO:0007669"/>
    <property type="project" value="UniProtKB-UniRule"/>
</dbReference>
<comment type="similarity">
    <text evidence="14">Belongs to the class I-like SAM-binding methyltransferase superfamily. RsmB/NOP family.</text>
</comment>
<evidence type="ECO:0000256" key="12">
    <source>
        <dbReference type="ARBA" id="ARBA00050027"/>
    </source>
</evidence>
<evidence type="ECO:0000256" key="10">
    <source>
        <dbReference type="ARBA" id="ARBA00049302"/>
    </source>
</evidence>
<comment type="subcellular location">
    <subcellularLocation>
        <location evidence="1">Mitochondrion</location>
    </subcellularLocation>
</comment>
<evidence type="ECO:0000256" key="2">
    <source>
        <dbReference type="ARBA" id="ARBA00022552"/>
    </source>
</evidence>
<dbReference type="FunFam" id="3.40.50.150:FF:000055">
    <property type="entry name" value="5-methylcytosine rRNA methyltransferase NSUN4"/>
    <property type="match status" value="1"/>
</dbReference>
<comment type="catalytic activity">
    <reaction evidence="11">
        <text>a cytidine in mRNA + S-adenosyl-L-methionine = a 5-methylcytidine in mRNA + S-adenosyl-L-homocysteine + H(+)</text>
        <dbReference type="Rhea" id="RHEA:61464"/>
        <dbReference type="Rhea" id="RHEA-COMP:15145"/>
        <dbReference type="Rhea" id="RHEA-COMP:15826"/>
        <dbReference type="ChEBI" id="CHEBI:15378"/>
        <dbReference type="ChEBI" id="CHEBI:57856"/>
        <dbReference type="ChEBI" id="CHEBI:59789"/>
        <dbReference type="ChEBI" id="CHEBI:74483"/>
        <dbReference type="ChEBI" id="CHEBI:82748"/>
    </reaction>
</comment>
<sequence>MLISIKPAQHIFAVNKSSLYTTVRFKSKKRLFKYKYRNLRSKSAPHEIARDYFDENYPAYFESDWFSIRCAMLSRKKYCCVLNNFISVKDYEKNLIDSGAYDFVGKMNQNARLECALLEAERDMTIKQIQQLQKVEPAADSEETRVTVNSALELIDKHQSILDQIDIYKGLSKNCSNLRAYVYPRADITEFKTSTVIENKQWIHQSYLLDAASVLPVLALGPEEGDDILDMCAAPGGKFITMLQHVQNQARLVANDPSKSRGQHLHGVLHQYLPVDYDIQDTIKTVAFDGQYWAAIETDCYSKVLVDAPCTNDRLSMYETEKNTDNIFCHLRKNERAKLPELQAALLKNAVQACKVGGTVVYSTCSASRWQNEFVVQFVIQDLLDNHNIICELEDLKPMTNLLKDEFNFYPNATVGALVQPHLEANFGPMFICKLSRTT</sequence>
<dbReference type="Gene3D" id="6.20.240.40">
    <property type="match status" value="1"/>
</dbReference>
<reference evidence="16" key="1">
    <citation type="submission" date="2020-04" db="EMBL/GenBank/DDBJ databases">
        <authorList>
            <person name="Neveu A P."/>
        </authorList>
    </citation>
    <scope>NUCLEOTIDE SEQUENCE</scope>
    <source>
        <tissue evidence="16">Whole embryo</tissue>
    </source>
</reference>
<evidence type="ECO:0000256" key="9">
    <source>
        <dbReference type="ARBA" id="ARBA00042050"/>
    </source>
</evidence>
<organism evidence="16">
    <name type="scientific">Phallusia mammillata</name>
    <dbReference type="NCBI Taxonomy" id="59560"/>
    <lineage>
        <taxon>Eukaryota</taxon>
        <taxon>Metazoa</taxon>
        <taxon>Chordata</taxon>
        <taxon>Tunicata</taxon>
        <taxon>Ascidiacea</taxon>
        <taxon>Phlebobranchia</taxon>
        <taxon>Ascidiidae</taxon>
        <taxon>Phallusia</taxon>
    </lineage>
</organism>
<proteinExistence type="evidence at transcript level"/>
<feature type="binding site" evidence="14">
    <location>
        <position position="256"/>
    </location>
    <ligand>
        <name>S-adenosyl-L-methionine</name>
        <dbReference type="ChEBI" id="CHEBI:59789"/>
    </ligand>
</feature>
<keyword evidence="5 14" id="KW-0949">S-adenosyl-L-methionine</keyword>
<evidence type="ECO:0000256" key="6">
    <source>
        <dbReference type="ARBA" id="ARBA00022884"/>
    </source>
</evidence>
<keyword evidence="6 14" id="KW-0694">RNA-binding</keyword>
<evidence type="ECO:0000313" key="16">
    <source>
        <dbReference type="EMBL" id="CAB3264455.1"/>
    </source>
</evidence>
<accession>A0A6F9DNH4</accession>
<keyword evidence="7" id="KW-0809">Transit peptide</keyword>
<feature type="domain" description="SAM-dependent MTase RsmB/NOP-type" evidence="15">
    <location>
        <begin position="127"/>
        <end position="438"/>
    </location>
</feature>
<dbReference type="InterPro" id="IPR029063">
    <property type="entry name" value="SAM-dependent_MTases_sf"/>
</dbReference>
<feature type="binding site" evidence="14">
    <location>
        <position position="289"/>
    </location>
    <ligand>
        <name>S-adenosyl-L-methionine</name>
        <dbReference type="ChEBI" id="CHEBI:59789"/>
    </ligand>
</feature>
<evidence type="ECO:0000259" key="15">
    <source>
        <dbReference type="PROSITE" id="PS51686"/>
    </source>
</evidence>
<dbReference type="PROSITE" id="PS51686">
    <property type="entry name" value="SAM_MT_RSMB_NOP"/>
    <property type="match status" value="1"/>
</dbReference>
<evidence type="ECO:0000256" key="14">
    <source>
        <dbReference type="PROSITE-ProRule" id="PRU01023"/>
    </source>
</evidence>
<dbReference type="PANTHER" id="PTHR22808">
    <property type="entry name" value="NCL1 YEAST -RELATED NOL1/NOP2/FMU SUN DOMAIN-CONTAINING"/>
    <property type="match status" value="1"/>
</dbReference>
<evidence type="ECO:0000256" key="4">
    <source>
        <dbReference type="ARBA" id="ARBA00022679"/>
    </source>
</evidence>
<feature type="binding site" evidence="14">
    <location>
        <begin position="232"/>
        <end position="238"/>
    </location>
    <ligand>
        <name>S-adenosyl-L-methionine</name>
        <dbReference type="ChEBI" id="CHEBI:59789"/>
    </ligand>
</feature>
<dbReference type="GO" id="GO:0008173">
    <property type="term" value="F:RNA methyltransferase activity"/>
    <property type="evidence" value="ECO:0007669"/>
    <property type="project" value="InterPro"/>
</dbReference>
<evidence type="ECO:0000256" key="11">
    <source>
        <dbReference type="ARBA" id="ARBA00049906"/>
    </source>
</evidence>
<keyword evidence="3 14" id="KW-0489">Methyltransferase</keyword>
<comment type="catalytic activity">
    <reaction evidence="10">
        <text>a cytidine in rRNA + S-adenosyl-L-methionine = a 5-methylcytidine in rRNA + S-adenosyl-L-homocysteine + H(+)</text>
        <dbReference type="Rhea" id="RHEA:61484"/>
        <dbReference type="Rhea" id="RHEA-COMP:15836"/>
        <dbReference type="Rhea" id="RHEA-COMP:15837"/>
        <dbReference type="ChEBI" id="CHEBI:15378"/>
        <dbReference type="ChEBI" id="CHEBI:57856"/>
        <dbReference type="ChEBI" id="CHEBI:59789"/>
        <dbReference type="ChEBI" id="CHEBI:74483"/>
        <dbReference type="ChEBI" id="CHEBI:82748"/>
    </reaction>
</comment>
<evidence type="ECO:0000256" key="1">
    <source>
        <dbReference type="ARBA" id="ARBA00004173"/>
    </source>
</evidence>
<evidence type="ECO:0000256" key="3">
    <source>
        <dbReference type="ARBA" id="ARBA00022603"/>
    </source>
</evidence>
<dbReference type="PANTHER" id="PTHR22808:SF3">
    <property type="entry name" value="5-METHYLCYTOSINE RRNA METHYLTRANSFERASE NSUN4"/>
    <property type="match status" value="1"/>
</dbReference>
<evidence type="ECO:0000256" key="13">
    <source>
        <dbReference type="ARBA" id="ARBA00050049"/>
    </source>
</evidence>
<feature type="binding site" evidence="14">
    <location>
        <position position="307"/>
    </location>
    <ligand>
        <name>S-adenosyl-L-methionine</name>
        <dbReference type="ChEBI" id="CHEBI:59789"/>
    </ligand>
</feature>
<keyword evidence="8" id="KW-0496">Mitochondrion</keyword>
<dbReference type="AlphaFoldDB" id="A0A6F9DNH4"/>
<dbReference type="InterPro" id="IPR049560">
    <property type="entry name" value="MeTrfase_RsmB-F_NOP2_cat"/>
</dbReference>
<dbReference type="SUPFAM" id="SSF53335">
    <property type="entry name" value="S-adenosyl-L-methionine-dependent methyltransferases"/>
    <property type="match status" value="1"/>
</dbReference>
<protein>
    <recommendedName>
        <fullName evidence="12">5-cytosine rRNA methyltransferase NSUN4</fullName>
    </recommendedName>
    <alternativeName>
        <fullName evidence="13">5-cytosine tRNA methyltransferase NSUN4</fullName>
    </alternativeName>
    <alternativeName>
        <fullName evidence="9">NOL1/NOP2/Sun domain family member 4</fullName>
    </alternativeName>
</protein>
<dbReference type="Pfam" id="PF01189">
    <property type="entry name" value="Methyltr_RsmB-F"/>
    <property type="match status" value="1"/>
</dbReference>
<dbReference type="GO" id="GO:0005762">
    <property type="term" value="C:mitochondrial large ribosomal subunit"/>
    <property type="evidence" value="ECO:0007669"/>
    <property type="project" value="TreeGrafter"/>
</dbReference>
<dbReference type="Gene3D" id="3.40.50.150">
    <property type="entry name" value="Vaccinia Virus protein VP39"/>
    <property type="match status" value="1"/>
</dbReference>
<dbReference type="InterPro" id="IPR001678">
    <property type="entry name" value="MeTrfase_RsmB-F_NOP2_dom"/>
</dbReference>